<reference evidence="2" key="1">
    <citation type="journal article" date="2023" name="G3 (Bethesda)">
        <title>Genome assembly and association tests identify interacting loci associated with vigor, precocity, and sex in interspecific pistachio rootstocks.</title>
        <authorList>
            <person name="Palmer W."/>
            <person name="Jacygrad E."/>
            <person name="Sagayaradj S."/>
            <person name="Cavanaugh K."/>
            <person name="Han R."/>
            <person name="Bertier L."/>
            <person name="Beede B."/>
            <person name="Kafkas S."/>
            <person name="Golino D."/>
            <person name="Preece J."/>
            <person name="Michelmore R."/>
        </authorList>
    </citation>
    <scope>NUCLEOTIDE SEQUENCE [LARGE SCALE GENOMIC DNA]</scope>
</reference>
<protein>
    <submittedName>
        <fullName evidence="1">Uncharacterized protein</fullName>
    </submittedName>
</protein>
<accession>A0ACC0YS93</accession>
<evidence type="ECO:0000313" key="1">
    <source>
        <dbReference type="EMBL" id="KAJ0040449.1"/>
    </source>
</evidence>
<dbReference type="Proteomes" id="UP001163603">
    <property type="component" value="Chromosome 5"/>
</dbReference>
<name>A0ACC0YS93_9ROSI</name>
<comment type="caution">
    <text evidence="1">The sequence shown here is derived from an EMBL/GenBank/DDBJ whole genome shotgun (WGS) entry which is preliminary data.</text>
</comment>
<gene>
    <name evidence="1" type="ORF">Pint_27327</name>
</gene>
<keyword evidence="2" id="KW-1185">Reference proteome</keyword>
<proteinExistence type="predicted"/>
<dbReference type="EMBL" id="CM047740">
    <property type="protein sequence ID" value="KAJ0040449.1"/>
    <property type="molecule type" value="Genomic_DNA"/>
</dbReference>
<organism evidence="1 2">
    <name type="scientific">Pistacia integerrima</name>
    <dbReference type="NCBI Taxonomy" id="434235"/>
    <lineage>
        <taxon>Eukaryota</taxon>
        <taxon>Viridiplantae</taxon>
        <taxon>Streptophyta</taxon>
        <taxon>Embryophyta</taxon>
        <taxon>Tracheophyta</taxon>
        <taxon>Spermatophyta</taxon>
        <taxon>Magnoliopsida</taxon>
        <taxon>eudicotyledons</taxon>
        <taxon>Gunneridae</taxon>
        <taxon>Pentapetalae</taxon>
        <taxon>rosids</taxon>
        <taxon>malvids</taxon>
        <taxon>Sapindales</taxon>
        <taxon>Anacardiaceae</taxon>
        <taxon>Pistacia</taxon>
    </lineage>
</organism>
<evidence type="ECO:0000313" key="2">
    <source>
        <dbReference type="Proteomes" id="UP001163603"/>
    </source>
</evidence>
<sequence>MRACIRFQCKLASPGCSSLRLAMLRTQPTMRRCHHAHHQTKIEISTIHYGVGCHYTILKLEGEKAPPLIPNNSNGRLASPPPAPRRGPSNSSTHRRLRLF</sequence>